<dbReference type="Gene3D" id="1.10.10.60">
    <property type="entry name" value="Homeodomain-like"/>
    <property type="match status" value="2"/>
</dbReference>
<evidence type="ECO:0000256" key="2">
    <source>
        <dbReference type="ARBA" id="ARBA00023163"/>
    </source>
</evidence>
<keyword evidence="5" id="KW-1185">Reference proteome</keyword>
<dbReference type="RefSeq" id="WP_115869225.1">
    <property type="nucleotide sequence ID" value="NZ_QREG01000017.1"/>
</dbReference>
<dbReference type="Proteomes" id="UP000256779">
    <property type="component" value="Unassembled WGS sequence"/>
</dbReference>
<dbReference type="SUPFAM" id="SSF52317">
    <property type="entry name" value="Class I glutamine amidotransferase-like"/>
    <property type="match status" value="1"/>
</dbReference>
<proteinExistence type="predicted"/>
<dbReference type="Gene3D" id="3.40.50.880">
    <property type="match status" value="1"/>
</dbReference>
<dbReference type="SMART" id="SM00342">
    <property type="entry name" value="HTH_ARAC"/>
    <property type="match status" value="1"/>
</dbReference>
<gene>
    <name evidence="4" type="ORF">C7460_11735</name>
</gene>
<dbReference type="InterPro" id="IPR009057">
    <property type="entry name" value="Homeodomain-like_sf"/>
</dbReference>
<accession>A0A3D9KZK7</accession>
<keyword evidence="1" id="KW-0805">Transcription regulation</keyword>
<dbReference type="Pfam" id="PF12833">
    <property type="entry name" value="HTH_18"/>
    <property type="match status" value="1"/>
</dbReference>
<evidence type="ECO:0000313" key="5">
    <source>
        <dbReference type="Proteomes" id="UP000256779"/>
    </source>
</evidence>
<comment type="caution">
    <text evidence="4">The sequence shown here is derived from an EMBL/GenBank/DDBJ whole genome shotgun (WGS) entry which is preliminary data.</text>
</comment>
<keyword evidence="2" id="KW-0804">Transcription</keyword>
<dbReference type="InterPro" id="IPR018060">
    <property type="entry name" value="HTH_AraC"/>
</dbReference>
<dbReference type="PANTHER" id="PTHR43130:SF11">
    <property type="entry name" value="TRANSCRIPTIONAL REGULATORY PROTEIN"/>
    <property type="match status" value="1"/>
</dbReference>
<dbReference type="InterPro" id="IPR002818">
    <property type="entry name" value="DJ-1/PfpI"/>
</dbReference>
<protein>
    <submittedName>
        <fullName evidence="4">AraC family transcriptional regulator with amidase-like domain</fullName>
    </submittedName>
</protein>
<dbReference type="CDD" id="cd03138">
    <property type="entry name" value="GATase1_AraC_2"/>
    <property type="match status" value="1"/>
</dbReference>
<sequence length="324" mass="36308">MKKVYILVPQSAVAEAVANPRYIFTTANQFLRSQGQPDGFDVQLVGMEEMVRVHDGYCNISVDVTIANSQKADLVIIPALFGDVEAAIEQNKPLIDWISYQHEQGAEIASLCLGAFLLAETGLLDGGPCSTHWAYYDLFRSRYPEVILQDGKIITDNDGIYTSGGANSYWNLLLYLLEKYTSREVAILASKYFAIDIDRDSQAAFTMFEGQKAHADEQIKSVQSFIEAHYANRFSVDELADTAAMSRRTFERRFKQATNNTVVEYIQRVKMEAAKRSLESGQKSVAEVMYGVGYGDDKAFRNVFKKVVGMTPGAYRARYRKVVA</sequence>
<evidence type="ECO:0000313" key="4">
    <source>
        <dbReference type="EMBL" id="RED95586.1"/>
    </source>
</evidence>
<dbReference type="GO" id="GO:0043565">
    <property type="term" value="F:sequence-specific DNA binding"/>
    <property type="evidence" value="ECO:0007669"/>
    <property type="project" value="InterPro"/>
</dbReference>
<dbReference type="InterPro" id="IPR029062">
    <property type="entry name" value="Class_I_gatase-like"/>
</dbReference>
<dbReference type="Pfam" id="PF01965">
    <property type="entry name" value="DJ-1_PfpI"/>
    <property type="match status" value="1"/>
</dbReference>
<dbReference type="GO" id="GO:0003700">
    <property type="term" value="F:DNA-binding transcription factor activity"/>
    <property type="evidence" value="ECO:0007669"/>
    <property type="project" value="InterPro"/>
</dbReference>
<dbReference type="InterPro" id="IPR052158">
    <property type="entry name" value="INH-QAR"/>
</dbReference>
<reference evidence="4 5" key="1">
    <citation type="submission" date="2018-07" db="EMBL/GenBank/DDBJ databases">
        <title>Genomic Encyclopedia of Type Strains, Phase IV (KMG-IV): sequencing the most valuable type-strain genomes for metagenomic binning, comparative biology and taxonomic classification.</title>
        <authorList>
            <person name="Goeker M."/>
        </authorList>
    </citation>
    <scope>NUCLEOTIDE SEQUENCE [LARGE SCALE GENOMIC DNA]</scope>
    <source>
        <strain evidence="4 5">DSM 4134</strain>
    </source>
</reference>
<feature type="domain" description="HTH araC/xylS-type" evidence="3">
    <location>
        <begin position="220"/>
        <end position="318"/>
    </location>
</feature>
<dbReference type="AlphaFoldDB" id="A0A3D9KZK7"/>
<dbReference type="OrthoDB" id="9803764at2"/>
<name>A0A3D9KZK7_MARFU</name>
<dbReference type="EMBL" id="QREG01000017">
    <property type="protein sequence ID" value="RED95586.1"/>
    <property type="molecule type" value="Genomic_DNA"/>
</dbReference>
<dbReference type="PROSITE" id="PS01124">
    <property type="entry name" value="HTH_ARAC_FAMILY_2"/>
    <property type="match status" value="1"/>
</dbReference>
<dbReference type="PANTHER" id="PTHR43130">
    <property type="entry name" value="ARAC-FAMILY TRANSCRIPTIONAL REGULATOR"/>
    <property type="match status" value="1"/>
</dbReference>
<evidence type="ECO:0000259" key="3">
    <source>
        <dbReference type="PROSITE" id="PS01124"/>
    </source>
</evidence>
<organism evidence="4 5">
    <name type="scientific">Marinoscillum furvescens DSM 4134</name>
    <dbReference type="NCBI Taxonomy" id="1122208"/>
    <lineage>
        <taxon>Bacteria</taxon>
        <taxon>Pseudomonadati</taxon>
        <taxon>Bacteroidota</taxon>
        <taxon>Cytophagia</taxon>
        <taxon>Cytophagales</taxon>
        <taxon>Reichenbachiellaceae</taxon>
        <taxon>Marinoscillum</taxon>
    </lineage>
</organism>
<evidence type="ECO:0000256" key="1">
    <source>
        <dbReference type="ARBA" id="ARBA00023015"/>
    </source>
</evidence>
<dbReference type="SUPFAM" id="SSF46689">
    <property type="entry name" value="Homeodomain-like"/>
    <property type="match status" value="2"/>
</dbReference>